<comment type="caution">
    <text evidence="1">The sequence shown here is derived from an EMBL/GenBank/DDBJ whole genome shotgun (WGS) entry which is preliminary data.</text>
</comment>
<evidence type="ECO:0000313" key="2">
    <source>
        <dbReference type="Proteomes" id="UP001151760"/>
    </source>
</evidence>
<reference evidence="1" key="1">
    <citation type="journal article" date="2022" name="Int. J. Mol. Sci.">
        <title>Draft Genome of Tanacetum Coccineum: Genomic Comparison of Closely Related Tanacetum-Family Plants.</title>
        <authorList>
            <person name="Yamashiro T."/>
            <person name="Shiraishi A."/>
            <person name="Nakayama K."/>
            <person name="Satake H."/>
        </authorList>
    </citation>
    <scope>NUCLEOTIDE SEQUENCE</scope>
</reference>
<dbReference type="Proteomes" id="UP001151760">
    <property type="component" value="Unassembled WGS sequence"/>
</dbReference>
<organism evidence="1 2">
    <name type="scientific">Tanacetum coccineum</name>
    <dbReference type="NCBI Taxonomy" id="301880"/>
    <lineage>
        <taxon>Eukaryota</taxon>
        <taxon>Viridiplantae</taxon>
        <taxon>Streptophyta</taxon>
        <taxon>Embryophyta</taxon>
        <taxon>Tracheophyta</taxon>
        <taxon>Spermatophyta</taxon>
        <taxon>Magnoliopsida</taxon>
        <taxon>eudicotyledons</taxon>
        <taxon>Gunneridae</taxon>
        <taxon>Pentapetalae</taxon>
        <taxon>asterids</taxon>
        <taxon>campanulids</taxon>
        <taxon>Asterales</taxon>
        <taxon>Asteraceae</taxon>
        <taxon>Asteroideae</taxon>
        <taxon>Anthemideae</taxon>
        <taxon>Anthemidinae</taxon>
        <taxon>Tanacetum</taxon>
    </lineage>
</organism>
<keyword evidence="2" id="KW-1185">Reference proteome</keyword>
<gene>
    <name evidence="1" type="ORF">Tco_0990975</name>
</gene>
<sequence>MLRKEIHLDVVGTSRCHYGALQSFPVEIIKQGNGIVPSCCVIFDLDPLSLSFDFVFNPEIVKSFPVITSSIPIESRKSPTVVLLDDDTGRISIVAVKT</sequence>
<accession>A0ABQ5EXY6</accession>
<reference evidence="1" key="2">
    <citation type="submission" date="2022-01" db="EMBL/GenBank/DDBJ databases">
        <authorList>
            <person name="Yamashiro T."/>
            <person name="Shiraishi A."/>
            <person name="Satake H."/>
            <person name="Nakayama K."/>
        </authorList>
    </citation>
    <scope>NUCLEOTIDE SEQUENCE</scope>
</reference>
<dbReference type="EMBL" id="BQNB010016799">
    <property type="protein sequence ID" value="GJT55921.1"/>
    <property type="molecule type" value="Genomic_DNA"/>
</dbReference>
<evidence type="ECO:0000313" key="1">
    <source>
        <dbReference type="EMBL" id="GJT55921.1"/>
    </source>
</evidence>
<protein>
    <submittedName>
        <fullName evidence="1">Uncharacterized protein</fullName>
    </submittedName>
</protein>
<name>A0ABQ5EXY6_9ASTR</name>
<proteinExistence type="predicted"/>